<protein>
    <submittedName>
        <fullName evidence="1">Uncharacterized protein</fullName>
    </submittedName>
</protein>
<sequence>MRIRDSKKEGDSRDLPTVNADILSHTEKVVLSIPLGLCLVKRLPVVQPGPCRDSGDKDVDSPQLDPHWTRDVLATRSMKENWKTLCTAFG</sequence>
<proteinExistence type="predicted"/>
<evidence type="ECO:0000313" key="1">
    <source>
        <dbReference type="EMBL" id="GBP28969.1"/>
    </source>
</evidence>
<name>A0A4C1URM2_EUMVA</name>
<keyword evidence="2" id="KW-1185">Reference proteome</keyword>
<reference evidence="1 2" key="1">
    <citation type="journal article" date="2019" name="Commun. Biol.">
        <title>The bagworm genome reveals a unique fibroin gene that provides high tensile strength.</title>
        <authorList>
            <person name="Kono N."/>
            <person name="Nakamura H."/>
            <person name="Ohtoshi R."/>
            <person name="Tomita M."/>
            <person name="Numata K."/>
            <person name="Arakawa K."/>
        </authorList>
    </citation>
    <scope>NUCLEOTIDE SEQUENCE [LARGE SCALE GENOMIC DNA]</scope>
</reference>
<evidence type="ECO:0000313" key="2">
    <source>
        <dbReference type="Proteomes" id="UP000299102"/>
    </source>
</evidence>
<dbReference type="Proteomes" id="UP000299102">
    <property type="component" value="Unassembled WGS sequence"/>
</dbReference>
<organism evidence="1 2">
    <name type="scientific">Eumeta variegata</name>
    <name type="common">Bagworm moth</name>
    <name type="synonym">Eumeta japonica</name>
    <dbReference type="NCBI Taxonomy" id="151549"/>
    <lineage>
        <taxon>Eukaryota</taxon>
        <taxon>Metazoa</taxon>
        <taxon>Ecdysozoa</taxon>
        <taxon>Arthropoda</taxon>
        <taxon>Hexapoda</taxon>
        <taxon>Insecta</taxon>
        <taxon>Pterygota</taxon>
        <taxon>Neoptera</taxon>
        <taxon>Endopterygota</taxon>
        <taxon>Lepidoptera</taxon>
        <taxon>Glossata</taxon>
        <taxon>Ditrysia</taxon>
        <taxon>Tineoidea</taxon>
        <taxon>Psychidae</taxon>
        <taxon>Oiketicinae</taxon>
        <taxon>Eumeta</taxon>
    </lineage>
</organism>
<dbReference type="EMBL" id="BGZK01000214">
    <property type="protein sequence ID" value="GBP28969.1"/>
    <property type="molecule type" value="Genomic_DNA"/>
</dbReference>
<gene>
    <name evidence="1" type="ORF">EVAR_83868_1</name>
</gene>
<accession>A0A4C1URM2</accession>
<dbReference type="AlphaFoldDB" id="A0A4C1URM2"/>
<comment type="caution">
    <text evidence="1">The sequence shown here is derived from an EMBL/GenBank/DDBJ whole genome shotgun (WGS) entry which is preliminary data.</text>
</comment>